<dbReference type="EMBL" id="LR796698">
    <property type="protein sequence ID" value="CAB4160298.1"/>
    <property type="molecule type" value="Genomic_DNA"/>
</dbReference>
<reference evidence="7" key="1">
    <citation type="submission" date="2020-05" db="EMBL/GenBank/DDBJ databases">
        <authorList>
            <person name="Chiriac C."/>
            <person name="Salcher M."/>
            <person name="Ghai R."/>
            <person name="Kavagutti S V."/>
        </authorList>
    </citation>
    <scope>NUCLEOTIDE SEQUENCE</scope>
</reference>
<proteinExistence type="predicted"/>
<evidence type="ECO:0000313" key="11">
    <source>
        <dbReference type="EMBL" id="CAB4213187.1"/>
    </source>
</evidence>
<dbReference type="EMBL" id="LR796443">
    <property type="protein sequence ID" value="CAB4145267.1"/>
    <property type="molecule type" value="Genomic_DNA"/>
</dbReference>
<feature type="region of interest" description="Disordered" evidence="2">
    <location>
        <begin position="131"/>
        <end position="337"/>
    </location>
</feature>
<name>A0A6J5PRU6_9CAUD</name>
<evidence type="ECO:0000313" key="7">
    <source>
        <dbReference type="EMBL" id="CAB4171778.1"/>
    </source>
</evidence>
<feature type="compositionally biased region" description="Basic and acidic residues" evidence="2">
    <location>
        <begin position="275"/>
        <end position="285"/>
    </location>
</feature>
<accession>A0A6J5PRU6</accession>
<evidence type="ECO:0000256" key="2">
    <source>
        <dbReference type="SAM" id="MobiDB-lite"/>
    </source>
</evidence>
<evidence type="ECO:0000313" key="12">
    <source>
        <dbReference type="EMBL" id="CAB4217950.1"/>
    </source>
</evidence>
<evidence type="ECO:0000313" key="8">
    <source>
        <dbReference type="EMBL" id="CAB4178336.1"/>
    </source>
</evidence>
<sequence>MLQNIVDFKAKSFLSERNTSTMAYEVKAVRALWDPSLSIPGTNRRGGWRCPVGTRYGGQITDRFGRSCGWGVARRIANQISDIGQRLENVDDARRGRRIARRERRILARLNPEGGGAGRLERGLRGVADRLEVADTPSPRGARRRTVVARPPSVNAPDTPRELTPASPAPRAPRRRRAPNLRESEQRRMDREIEQPGAPRTGEAPARPARPARRRQPARPQGDGNLRESEQRRMDREIVEPGAPRTGEAPARRRRRAVIEATKKPKAPKQQAENAVEKPVVEPKIVKPRRPKKNPEGDIGAMLDAESEQRRVPRPVPRGQSDNAARSEEVRANRARGAGKKVDLNQALGDGNFQEYVARDIIPNDRIMIINDAANFPESPARKRTKRDEARQKITVSNARLQLLEQAIERGELSDSDFIERNGEKINIARVKTYLKDYRDSWQEILDANKDDVTTPVPAINPIDAPFKTPKPVKPIDANKIAYKQPELAVAAKPEQQKILDDVIDKISNGNLNARQKQQVIQDAVLAIEEFKYQNDRAQMDAMRAKQDTLLRYLEKVKGGQSIDDALAEYRRKYEQLNGTRERQLAQLETRKAEVDAAWALLGRLDPANSPANLAIQNLARKNNNYAEMRMNIELNDRFESDLRNAIARIEQGQVLNEAEGTLAKATPAEVKAMIAVDIENAIEKRGKKLDAYLKDKWKSSNVRPKFEDMTPEKWRTLTQAQKKQYLTEAYSHKMIKGKNGKFYNAVVQSVDGVNRFEVVISFSEVDKDGNVIRAGVATARRSEIDPTNGNVYQASFFINKDSDKGSDIATIFNQHAFLYLKNIGIKKAGVGPADDGRYVWGRVGFKTERGIHTQEHFNSIKSALDFYKSFGSGGLIATDEQYFKVKKLLEMAKSGVKVNHQDFHFAIDKGDVVLDKARRDYVKHWFSSKLPVTAAYLNFGEQKIGGFVSPRKKKLSKKT</sequence>
<dbReference type="EMBL" id="LR796644">
    <property type="protein sequence ID" value="CAB4156162.1"/>
    <property type="molecule type" value="Genomic_DNA"/>
</dbReference>
<evidence type="ECO:0000313" key="13">
    <source>
        <dbReference type="EMBL" id="CAB5225196.1"/>
    </source>
</evidence>
<evidence type="ECO:0000313" key="4">
    <source>
        <dbReference type="EMBL" id="CAB4156162.1"/>
    </source>
</evidence>
<evidence type="ECO:0000313" key="9">
    <source>
        <dbReference type="EMBL" id="CAB4191718.1"/>
    </source>
</evidence>
<evidence type="ECO:0000313" key="14">
    <source>
        <dbReference type="EMBL" id="CAB5228868.1"/>
    </source>
</evidence>
<dbReference type="EMBL" id="LR797305">
    <property type="protein sequence ID" value="CAB4200744.1"/>
    <property type="molecule type" value="Genomic_DNA"/>
</dbReference>
<evidence type="ECO:0000313" key="10">
    <source>
        <dbReference type="EMBL" id="CAB4200744.1"/>
    </source>
</evidence>
<protein>
    <submittedName>
        <fullName evidence="7">Uncharacterized protein</fullName>
    </submittedName>
</protein>
<dbReference type="EMBL" id="LR797177">
    <property type="protein sequence ID" value="CAB4191718.1"/>
    <property type="molecule type" value="Genomic_DNA"/>
</dbReference>
<dbReference type="EMBL" id="LR796961">
    <property type="protein sequence ID" value="CAB4178336.1"/>
    <property type="molecule type" value="Genomic_DNA"/>
</dbReference>
<dbReference type="EMBL" id="LR796762">
    <property type="protein sequence ID" value="CAB4164713.1"/>
    <property type="molecule type" value="Genomic_DNA"/>
</dbReference>
<gene>
    <name evidence="8" type="ORF">UFOVP1002_87</name>
    <name evidence="9" type="ORF">UFOVP1217_108</name>
    <name evidence="10" type="ORF">UFOVP1343_92</name>
    <name evidence="11" type="ORF">UFOVP1438_141</name>
    <name evidence="14" type="ORF">UFOVP1541_44</name>
    <name evidence="12" type="ORF">UFOVP1592_137</name>
    <name evidence="3" type="ORF">UFOVP465_186</name>
    <name evidence="4" type="ORF">UFOVP666_44</name>
    <name evidence="5" type="ORF">UFOVP727_121</name>
    <name evidence="13" type="ORF">UFOVP741_124</name>
    <name evidence="6" type="ORF">UFOVP819_72</name>
    <name evidence="7" type="ORF">UFOVP926_15</name>
</gene>
<dbReference type="EMBL" id="LR796878">
    <property type="protein sequence ID" value="CAB4171778.1"/>
    <property type="molecule type" value="Genomic_DNA"/>
</dbReference>
<feature type="compositionally biased region" description="Low complexity" evidence="2">
    <location>
        <begin position="196"/>
        <end position="209"/>
    </location>
</feature>
<feature type="compositionally biased region" description="Low complexity" evidence="2">
    <location>
        <begin position="240"/>
        <end position="249"/>
    </location>
</feature>
<dbReference type="EMBL" id="LR797452">
    <property type="protein sequence ID" value="CAB4217950.1"/>
    <property type="molecule type" value="Genomic_DNA"/>
</dbReference>
<dbReference type="EMBL" id="LR798341">
    <property type="protein sequence ID" value="CAB5225196.1"/>
    <property type="molecule type" value="Genomic_DNA"/>
</dbReference>
<dbReference type="EMBL" id="LR798395">
    <property type="protein sequence ID" value="CAB5228868.1"/>
    <property type="molecule type" value="Genomic_DNA"/>
</dbReference>
<feature type="coiled-coil region" evidence="1">
    <location>
        <begin position="528"/>
        <end position="587"/>
    </location>
</feature>
<feature type="compositionally biased region" description="Basic and acidic residues" evidence="2">
    <location>
        <begin position="225"/>
        <end position="239"/>
    </location>
</feature>
<keyword evidence="1" id="KW-0175">Coiled coil</keyword>
<organism evidence="7">
    <name type="scientific">uncultured Caudovirales phage</name>
    <dbReference type="NCBI Taxonomy" id="2100421"/>
    <lineage>
        <taxon>Viruses</taxon>
        <taxon>Duplodnaviria</taxon>
        <taxon>Heunggongvirae</taxon>
        <taxon>Uroviricota</taxon>
        <taxon>Caudoviricetes</taxon>
        <taxon>Peduoviridae</taxon>
        <taxon>Maltschvirus</taxon>
        <taxon>Maltschvirus maltsch</taxon>
    </lineage>
</organism>
<dbReference type="EMBL" id="LR797395">
    <property type="protein sequence ID" value="CAB4213187.1"/>
    <property type="molecule type" value="Genomic_DNA"/>
</dbReference>
<evidence type="ECO:0000313" key="3">
    <source>
        <dbReference type="EMBL" id="CAB4145267.1"/>
    </source>
</evidence>
<evidence type="ECO:0000313" key="5">
    <source>
        <dbReference type="EMBL" id="CAB4160298.1"/>
    </source>
</evidence>
<evidence type="ECO:0000256" key="1">
    <source>
        <dbReference type="SAM" id="Coils"/>
    </source>
</evidence>
<feature type="compositionally biased region" description="Basic and acidic residues" evidence="2">
    <location>
        <begin position="180"/>
        <end position="194"/>
    </location>
</feature>
<evidence type="ECO:0000313" key="6">
    <source>
        <dbReference type="EMBL" id="CAB4164713.1"/>
    </source>
</evidence>